<dbReference type="STRING" id="174720.A0A0N5BDV5"/>
<keyword evidence="1" id="KW-1185">Reference proteome</keyword>
<proteinExistence type="predicted"/>
<protein>
    <submittedName>
        <fullName evidence="2">Endo/exonuclease/phosphatase domain-containing protein</fullName>
    </submittedName>
</protein>
<dbReference type="Gene3D" id="3.60.10.10">
    <property type="entry name" value="Endonuclease/exonuclease/phosphatase"/>
    <property type="match status" value="1"/>
</dbReference>
<accession>A0A0N5BDV5</accession>
<evidence type="ECO:0000313" key="2">
    <source>
        <dbReference type="WBParaSite" id="SPAL_0000418300.1"/>
    </source>
</evidence>
<evidence type="ECO:0000313" key="1">
    <source>
        <dbReference type="Proteomes" id="UP000046392"/>
    </source>
</evidence>
<dbReference type="SUPFAM" id="SSF56219">
    <property type="entry name" value="DNase I-like"/>
    <property type="match status" value="1"/>
</dbReference>
<organism evidence="1 2">
    <name type="scientific">Strongyloides papillosus</name>
    <name type="common">Intestinal threadworm</name>
    <dbReference type="NCBI Taxonomy" id="174720"/>
    <lineage>
        <taxon>Eukaryota</taxon>
        <taxon>Metazoa</taxon>
        <taxon>Ecdysozoa</taxon>
        <taxon>Nematoda</taxon>
        <taxon>Chromadorea</taxon>
        <taxon>Rhabditida</taxon>
        <taxon>Tylenchina</taxon>
        <taxon>Panagrolaimomorpha</taxon>
        <taxon>Strongyloidoidea</taxon>
        <taxon>Strongyloididae</taxon>
        <taxon>Strongyloides</taxon>
    </lineage>
</organism>
<dbReference type="Proteomes" id="UP000046392">
    <property type="component" value="Unplaced"/>
</dbReference>
<dbReference type="InterPro" id="IPR036691">
    <property type="entry name" value="Endo/exonu/phosph_ase_sf"/>
</dbReference>
<name>A0A0N5BDV5_STREA</name>
<dbReference type="AlphaFoldDB" id="A0A0N5BDV5"/>
<dbReference type="WBParaSite" id="SPAL_0000418300.1">
    <property type="protein sequence ID" value="SPAL_0000418300.1"/>
    <property type="gene ID" value="SPAL_0000418300"/>
</dbReference>
<reference evidence="2" key="1">
    <citation type="submission" date="2017-02" db="UniProtKB">
        <authorList>
            <consortium name="WormBaseParasite"/>
        </authorList>
    </citation>
    <scope>IDENTIFICATION</scope>
</reference>
<sequence>MAVTLQEGGRQVIEKTECLRISKSVLQFITLNIQGLKNKIPELKKATLYFNNYAIIMLTESKNAKESSFSDNDYLYLLGAVDKHCGGVSWMIPLCSKNNLVSYQHIGFQLSTITLKLKNTYLLIIVCYMPTSNSENSKVEEVYGQMKEIMSGFKKLYPLSRNNIIIGGDFNAKIKCTIRRGKFSNSAHLENNERGTKLELWTENENLSITNQLVIKKRRLDLHGTGQIKLVEVNWITF</sequence>